<organism evidence="2 3">
    <name type="scientific">Nocardioides aquiterrae</name>
    <dbReference type="NCBI Taxonomy" id="203799"/>
    <lineage>
        <taxon>Bacteria</taxon>
        <taxon>Bacillati</taxon>
        <taxon>Actinomycetota</taxon>
        <taxon>Actinomycetes</taxon>
        <taxon>Propionibacteriales</taxon>
        <taxon>Nocardioidaceae</taxon>
        <taxon>Nocardioides</taxon>
    </lineage>
</organism>
<accession>A0ABN1UP19</accession>
<evidence type="ECO:0000313" key="2">
    <source>
        <dbReference type="EMBL" id="GAA1160564.1"/>
    </source>
</evidence>
<gene>
    <name evidence="2" type="ORF">GCM10009606_43230</name>
</gene>
<comment type="caution">
    <text evidence="2">The sequence shown here is derived from an EMBL/GenBank/DDBJ whole genome shotgun (WGS) entry which is preliminary data.</text>
</comment>
<sequence length="51" mass="5516">MNGTNYDVHAHSPFFWVAFLAVAVTATVALMCLFLYGVGRGSDGGRHHPSH</sequence>
<dbReference type="Proteomes" id="UP001499979">
    <property type="component" value="Unassembled WGS sequence"/>
</dbReference>
<evidence type="ECO:0000313" key="3">
    <source>
        <dbReference type="Proteomes" id="UP001499979"/>
    </source>
</evidence>
<keyword evidence="3" id="KW-1185">Reference proteome</keyword>
<reference evidence="2 3" key="1">
    <citation type="journal article" date="2019" name="Int. J. Syst. Evol. Microbiol.">
        <title>The Global Catalogue of Microorganisms (GCM) 10K type strain sequencing project: providing services to taxonomists for standard genome sequencing and annotation.</title>
        <authorList>
            <consortium name="The Broad Institute Genomics Platform"/>
            <consortium name="The Broad Institute Genome Sequencing Center for Infectious Disease"/>
            <person name="Wu L."/>
            <person name="Ma J."/>
        </authorList>
    </citation>
    <scope>NUCLEOTIDE SEQUENCE [LARGE SCALE GENOMIC DNA]</scope>
    <source>
        <strain evidence="2 3">JCM 11813</strain>
    </source>
</reference>
<protein>
    <submittedName>
        <fullName evidence="2">Uncharacterized protein</fullName>
    </submittedName>
</protein>
<proteinExistence type="predicted"/>
<keyword evidence="1" id="KW-1133">Transmembrane helix</keyword>
<dbReference type="RefSeq" id="WP_343910124.1">
    <property type="nucleotide sequence ID" value="NZ_BAAAJE010000028.1"/>
</dbReference>
<name>A0ABN1UP19_9ACTN</name>
<evidence type="ECO:0000256" key="1">
    <source>
        <dbReference type="SAM" id="Phobius"/>
    </source>
</evidence>
<feature type="transmembrane region" description="Helical" evidence="1">
    <location>
        <begin position="14"/>
        <end position="38"/>
    </location>
</feature>
<keyword evidence="1" id="KW-0812">Transmembrane</keyword>
<keyword evidence="1" id="KW-0472">Membrane</keyword>
<dbReference type="EMBL" id="BAAAJE010000028">
    <property type="protein sequence ID" value="GAA1160564.1"/>
    <property type="molecule type" value="Genomic_DNA"/>
</dbReference>